<dbReference type="Pfam" id="PF14417">
    <property type="entry name" value="MEDS"/>
    <property type="match status" value="1"/>
</dbReference>
<evidence type="ECO:0000259" key="2">
    <source>
        <dbReference type="Pfam" id="PF14417"/>
    </source>
</evidence>
<feature type="region of interest" description="Disordered" evidence="1">
    <location>
        <begin position="228"/>
        <end position="251"/>
    </location>
</feature>
<reference evidence="3" key="1">
    <citation type="submission" date="2022-10" db="EMBL/GenBank/DDBJ databases">
        <title>Characterization and whole genome sequencing of a new Roseateles species, isolated from fresh water.</title>
        <authorList>
            <person name="Guliayeva D.Y."/>
            <person name="Akhremchuk A.E."/>
            <person name="Sikolenko M.A."/>
            <person name="Valentovich L.N."/>
            <person name="Sidarenka A.V."/>
        </authorList>
    </citation>
    <scope>NUCLEOTIDE SEQUENCE</scope>
    <source>
        <strain evidence="3">BIM B-1768</strain>
    </source>
</reference>
<dbReference type="RefSeq" id="WP_261755980.1">
    <property type="nucleotide sequence ID" value="NZ_CP104562.2"/>
</dbReference>
<dbReference type="EMBL" id="CP104562">
    <property type="protein sequence ID" value="UXH76247.1"/>
    <property type="molecule type" value="Genomic_DNA"/>
</dbReference>
<feature type="compositionally biased region" description="Basic residues" evidence="1">
    <location>
        <begin position="229"/>
        <end position="238"/>
    </location>
</feature>
<organism evidence="3 4">
    <name type="scientific">Roseateles amylovorans</name>
    <dbReference type="NCBI Taxonomy" id="2978473"/>
    <lineage>
        <taxon>Bacteria</taxon>
        <taxon>Pseudomonadati</taxon>
        <taxon>Pseudomonadota</taxon>
        <taxon>Betaproteobacteria</taxon>
        <taxon>Burkholderiales</taxon>
        <taxon>Sphaerotilaceae</taxon>
        <taxon>Roseateles</taxon>
    </lineage>
</organism>
<proteinExistence type="predicted"/>
<keyword evidence="4" id="KW-1185">Reference proteome</keyword>
<gene>
    <name evidence="3" type="ORF">N4261_14345</name>
</gene>
<protein>
    <submittedName>
        <fullName evidence="3">MEDS domain-containing protein</fullName>
    </submittedName>
</protein>
<dbReference type="Proteomes" id="UP001064933">
    <property type="component" value="Chromosome"/>
</dbReference>
<evidence type="ECO:0000313" key="4">
    <source>
        <dbReference type="Proteomes" id="UP001064933"/>
    </source>
</evidence>
<sequence>MTGMDGVPQVDWESDPVDGGRMDLGHDAAMWLAGSRLTHFHVCAFFNSREEEDQVLGPFHLDAARQGEQLLHLLAADQKDVHRAHLSDAGLATSHCEACGQLELRDWRTVCFDDEGDFDKQRLLESIDHWTGPARDVGFPRVRLMARMGQLLQAAPDKADVMEYEAEVNDILARHRQPAVCVYDIATLDGATMMDLLRTHPLTLIAGVLRENPFYTPPAEMLRELAARRGSRGGRHAGHRETRTGALRALR</sequence>
<feature type="domain" description="MEDS" evidence="2">
    <location>
        <begin position="41"/>
        <end position="201"/>
    </location>
</feature>
<name>A0ABY6AUA1_9BURK</name>
<evidence type="ECO:0000313" key="3">
    <source>
        <dbReference type="EMBL" id="UXH76247.1"/>
    </source>
</evidence>
<accession>A0ABY6AUA1</accession>
<dbReference type="InterPro" id="IPR025847">
    <property type="entry name" value="MEDS_domain"/>
</dbReference>
<evidence type="ECO:0000256" key="1">
    <source>
        <dbReference type="SAM" id="MobiDB-lite"/>
    </source>
</evidence>